<sequence length="756" mass="85369">MNTKTNNLKLGHVNIRSLLPSLNHVEELLTTVELDILGISETWLRSSVLNCEVEISGFNFLRADRGSRGGGVGAYVRSGLEVKVIEIEDATEKLEQIWFSLKINQINISCGILYRPPASSITDALDALNNSLSNIIPISDEVVIMGDLNIDLCKINNYTDLFNSTLEAFDLNQVVIEPTRCCGKSSSLLDVIALTNIDDLVGPVTHVDLHEVTDHQLTYCSLKINLPRTPPKLISYRDFSSFDAMKFNSDLRNQNWNTILDVVHIDQKVNVLVSTILQLFDMHAPMRTVRVTKPKAPWFTDVLKIMKKHRNRLWSKYKKSKCPRDFEQYKTMRNLFTAAVRAEKKGNINYVQKNKNKKELWKTLEQMNVYKRKKSKSQLPVSISDPEKINNFFIDSVSSIAAQVDTGTIENYRRNRCCDAVFAFQSLTDDDVLSAISRVKSNAAGPDGVTLEMVKLCSPVIVPFLTHIYNESIRSSRFPSEWKRAFVLPLPKVSNPQNESELRPISLLCVLSKIFEKAIYEQVIKFLERNNLITEYQSGFRKGFSTTTAMLNVLDDILEASDREKTTALVLLDFTKAFDTVNHKLLTAKLQFYGFDTTSVKFFENYLAGRSQCVVVNCQMSQYINVATGVPQGSILGPLLFLIYTMDMCKNISNCSCHQYADDTQLYYSFKKDQIADAQDIINNELSVLQGFSNQNGLKLNTNKCAVIYLGSNKLHAAETLRISVNDEVLPVKTEVNKVQGTALGSLRNLYKSTGY</sequence>
<dbReference type="PROSITE" id="PS50878">
    <property type="entry name" value="RT_POL"/>
    <property type="match status" value="1"/>
</dbReference>
<evidence type="ECO:0000313" key="3">
    <source>
        <dbReference type="Proteomes" id="UP000410492"/>
    </source>
</evidence>
<dbReference type="AlphaFoldDB" id="A0A653DYW3"/>
<organism evidence="2 3">
    <name type="scientific">Callosobruchus maculatus</name>
    <name type="common">Southern cowpea weevil</name>
    <name type="synonym">Pulse bruchid</name>
    <dbReference type="NCBI Taxonomy" id="64391"/>
    <lineage>
        <taxon>Eukaryota</taxon>
        <taxon>Metazoa</taxon>
        <taxon>Ecdysozoa</taxon>
        <taxon>Arthropoda</taxon>
        <taxon>Hexapoda</taxon>
        <taxon>Insecta</taxon>
        <taxon>Pterygota</taxon>
        <taxon>Neoptera</taxon>
        <taxon>Endopterygota</taxon>
        <taxon>Coleoptera</taxon>
        <taxon>Polyphaga</taxon>
        <taxon>Cucujiformia</taxon>
        <taxon>Chrysomeloidea</taxon>
        <taxon>Chrysomelidae</taxon>
        <taxon>Bruchinae</taxon>
        <taxon>Bruchini</taxon>
        <taxon>Callosobruchus</taxon>
    </lineage>
</organism>
<dbReference type="Gene3D" id="3.60.10.10">
    <property type="entry name" value="Endonuclease/exonuclease/phosphatase"/>
    <property type="match status" value="1"/>
</dbReference>
<evidence type="ECO:0000259" key="1">
    <source>
        <dbReference type="PROSITE" id="PS50878"/>
    </source>
</evidence>
<dbReference type="GO" id="GO:0071897">
    <property type="term" value="P:DNA biosynthetic process"/>
    <property type="evidence" value="ECO:0007669"/>
    <property type="project" value="UniProtKB-ARBA"/>
</dbReference>
<dbReference type="InterPro" id="IPR005135">
    <property type="entry name" value="Endo/exonuclease/phosphatase"/>
</dbReference>
<dbReference type="OrthoDB" id="6781885at2759"/>
<proteinExistence type="predicted"/>
<accession>A0A653DYW3</accession>
<dbReference type="PANTHER" id="PTHR47510:SF3">
    <property type="entry name" value="ENDO_EXONUCLEASE_PHOSPHATASE DOMAIN-CONTAINING PROTEIN"/>
    <property type="match status" value="1"/>
</dbReference>
<dbReference type="InterPro" id="IPR043502">
    <property type="entry name" value="DNA/RNA_pol_sf"/>
</dbReference>
<keyword evidence="3" id="KW-1185">Reference proteome</keyword>
<dbReference type="Pfam" id="PF00078">
    <property type="entry name" value="RVT_1"/>
    <property type="match status" value="1"/>
</dbReference>
<dbReference type="SUPFAM" id="SSF56219">
    <property type="entry name" value="DNase I-like"/>
    <property type="match status" value="1"/>
</dbReference>
<protein>
    <recommendedName>
        <fullName evidence="1">Reverse transcriptase domain-containing protein</fullName>
    </recommendedName>
</protein>
<dbReference type="Pfam" id="PF03372">
    <property type="entry name" value="Exo_endo_phos"/>
    <property type="match status" value="1"/>
</dbReference>
<feature type="domain" description="Reverse transcriptase" evidence="1">
    <location>
        <begin position="471"/>
        <end position="725"/>
    </location>
</feature>
<name>A0A653DYW3_CALMS</name>
<gene>
    <name evidence="2" type="ORF">CALMAC_LOCUS21002</name>
</gene>
<dbReference type="GO" id="GO:0003824">
    <property type="term" value="F:catalytic activity"/>
    <property type="evidence" value="ECO:0007669"/>
    <property type="project" value="InterPro"/>
</dbReference>
<dbReference type="Proteomes" id="UP000410492">
    <property type="component" value="Unassembled WGS sequence"/>
</dbReference>
<dbReference type="InterPro" id="IPR000477">
    <property type="entry name" value="RT_dom"/>
</dbReference>
<dbReference type="PANTHER" id="PTHR47510">
    <property type="entry name" value="REVERSE TRANSCRIPTASE DOMAIN-CONTAINING PROTEIN"/>
    <property type="match status" value="1"/>
</dbReference>
<dbReference type="EMBL" id="CAACVG010015464">
    <property type="protein sequence ID" value="VEN64491.1"/>
    <property type="molecule type" value="Genomic_DNA"/>
</dbReference>
<reference evidence="2 3" key="1">
    <citation type="submission" date="2019-01" db="EMBL/GenBank/DDBJ databases">
        <authorList>
            <person name="Sayadi A."/>
        </authorList>
    </citation>
    <scope>NUCLEOTIDE SEQUENCE [LARGE SCALE GENOMIC DNA]</scope>
</reference>
<evidence type="ECO:0000313" key="2">
    <source>
        <dbReference type="EMBL" id="VEN64491.1"/>
    </source>
</evidence>
<dbReference type="InterPro" id="IPR036691">
    <property type="entry name" value="Endo/exonu/phosph_ase_sf"/>
</dbReference>
<dbReference type="SUPFAM" id="SSF56672">
    <property type="entry name" value="DNA/RNA polymerases"/>
    <property type="match status" value="1"/>
</dbReference>
<dbReference type="CDD" id="cd01650">
    <property type="entry name" value="RT_nLTR_like"/>
    <property type="match status" value="1"/>
</dbReference>